<evidence type="ECO:0000313" key="1">
    <source>
        <dbReference type="EMBL" id="GLS18988.1"/>
    </source>
</evidence>
<dbReference type="RefSeq" id="WP_284311850.1">
    <property type="nucleotide sequence ID" value="NZ_BSPC01000015.1"/>
</dbReference>
<accession>A0ABQ6CFE0</accession>
<dbReference type="InterPro" id="IPR007263">
    <property type="entry name" value="DCC1-like"/>
</dbReference>
<keyword evidence="2" id="KW-1185">Reference proteome</keyword>
<proteinExistence type="predicted"/>
<dbReference type="Proteomes" id="UP001156882">
    <property type="component" value="Unassembled WGS sequence"/>
</dbReference>
<gene>
    <name evidence="1" type="ORF">GCM10007874_20050</name>
</gene>
<comment type="caution">
    <text evidence="1">The sequence shown here is derived from an EMBL/GenBank/DDBJ whole genome shotgun (WGS) entry which is preliminary data.</text>
</comment>
<name>A0ABQ6CFE0_9HYPH</name>
<sequence length="133" mass="14968">MADSKAPAIVRPLTVWYNTKCPVCDAGIRHQRSKLLDAVKAGRIEFLDINLQPDALARFGASLDDIRRRLHATDESGRLLVGADVALAIWRRTPRQGWIASLLGAPGVIQLTRFGYDRFADVLFAWNKRKGRW</sequence>
<dbReference type="Pfam" id="PF04134">
    <property type="entry name" value="DCC1-like"/>
    <property type="match status" value="1"/>
</dbReference>
<reference evidence="2" key="1">
    <citation type="journal article" date="2019" name="Int. J. Syst. Evol. Microbiol.">
        <title>The Global Catalogue of Microorganisms (GCM) 10K type strain sequencing project: providing services to taxonomists for standard genome sequencing and annotation.</title>
        <authorList>
            <consortium name="The Broad Institute Genomics Platform"/>
            <consortium name="The Broad Institute Genome Sequencing Center for Infectious Disease"/>
            <person name="Wu L."/>
            <person name="Ma J."/>
        </authorList>
    </citation>
    <scope>NUCLEOTIDE SEQUENCE [LARGE SCALE GENOMIC DNA]</scope>
    <source>
        <strain evidence="2">NBRC 101365</strain>
    </source>
</reference>
<dbReference type="EMBL" id="BSPC01000015">
    <property type="protein sequence ID" value="GLS18988.1"/>
    <property type="molecule type" value="Genomic_DNA"/>
</dbReference>
<evidence type="ECO:0000313" key="2">
    <source>
        <dbReference type="Proteomes" id="UP001156882"/>
    </source>
</evidence>
<protein>
    <submittedName>
        <fullName evidence="1">Thiol-disulfide oxidoreductase</fullName>
    </submittedName>
</protein>
<organism evidence="1 2">
    <name type="scientific">Labrys miyagiensis</name>
    <dbReference type="NCBI Taxonomy" id="346912"/>
    <lineage>
        <taxon>Bacteria</taxon>
        <taxon>Pseudomonadati</taxon>
        <taxon>Pseudomonadota</taxon>
        <taxon>Alphaproteobacteria</taxon>
        <taxon>Hyphomicrobiales</taxon>
        <taxon>Xanthobacteraceae</taxon>
        <taxon>Labrys</taxon>
    </lineage>
</organism>